<evidence type="ECO:0000313" key="2">
    <source>
        <dbReference type="EMBL" id="KAK8884023.1"/>
    </source>
</evidence>
<dbReference type="EMBL" id="JAPFFF010000008">
    <property type="protein sequence ID" value="KAK8884023.1"/>
    <property type="molecule type" value="Genomic_DNA"/>
</dbReference>
<dbReference type="EMBL" id="JAPFFF010000274">
    <property type="protein sequence ID" value="KAK8834888.1"/>
    <property type="molecule type" value="Genomic_DNA"/>
</dbReference>
<keyword evidence="3" id="KW-1185">Reference proteome</keyword>
<dbReference type="Proteomes" id="UP001470230">
    <property type="component" value="Unassembled WGS sequence"/>
</dbReference>
<dbReference type="Pfam" id="PF10163">
    <property type="entry name" value="EnY2"/>
    <property type="match status" value="1"/>
</dbReference>
<accession>A0ABR2GMQ3</accession>
<name>A0ABR2GMQ3_9EUKA</name>
<evidence type="ECO:0008006" key="4">
    <source>
        <dbReference type="Google" id="ProtNLM"/>
    </source>
</evidence>
<evidence type="ECO:0000313" key="1">
    <source>
        <dbReference type="EMBL" id="KAK8834888.1"/>
    </source>
</evidence>
<protein>
    <recommendedName>
        <fullName evidence="4">Transcription and mRNA export factor SUS1</fullName>
    </recommendedName>
</protein>
<dbReference type="InterPro" id="IPR038212">
    <property type="entry name" value="TF_EnY2_sf"/>
</dbReference>
<proteinExistence type="predicted"/>
<dbReference type="Gene3D" id="1.10.246.140">
    <property type="match status" value="1"/>
</dbReference>
<gene>
    <name evidence="1" type="ORF">M9Y10_020996</name>
    <name evidence="2" type="ORF">M9Y10_043126</name>
</gene>
<comment type="caution">
    <text evidence="1">The sequence shown here is derived from an EMBL/GenBank/DDBJ whole genome shotgun (WGS) entry which is preliminary data.</text>
</comment>
<dbReference type="InterPro" id="IPR018783">
    <property type="entry name" value="TF_ENY2"/>
</dbReference>
<evidence type="ECO:0000313" key="3">
    <source>
        <dbReference type="Proteomes" id="UP001470230"/>
    </source>
</evidence>
<reference evidence="1 3" key="1">
    <citation type="submission" date="2024-04" db="EMBL/GenBank/DDBJ databases">
        <title>Tritrichomonas musculus Genome.</title>
        <authorList>
            <person name="Alves-Ferreira E."/>
            <person name="Grigg M."/>
            <person name="Lorenzi H."/>
            <person name="Galac M."/>
        </authorList>
    </citation>
    <scope>NUCLEOTIDE SEQUENCE [LARGE SCALE GENOMIC DNA]</scope>
    <source>
        <strain evidence="1 3">EAF2021</strain>
    </source>
</reference>
<sequence length="111" mass="12988">MDEKEFTPEEIHEYQNKVLHYLEKNNEVDKIRDFISRKVEESNWRDVIRKMSGKKMDDESIEELNPDSVTNMILDQAMEALPAELQSFVEQKITDSLTSKKILADSISNPK</sequence>
<organism evidence="1 3">
    <name type="scientific">Tritrichomonas musculus</name>
    <dbReference type="NCBI Taxonomy" id="1915356"/>
    <lineage>
        <taxon>Eukaryota</taxon>
        <taxon>Metamonada</taxon>
        <taxon>Parabasalia</taxon>
        <taxon>Tritrichomonadida</taxon>
        <taxon>Tritrichomonadidae</taxon>
        <taxon>Tritrichomonas</taxon>
    </lineage>
</organism>